<proteinExistence type="predicted"/>
<dbReference type="Proteomes" id="UP000741282">
    <property type="component" value="Unassembled WGS sequence"/>
</dbReference>
<evidence type="ECO:0000313" key="1">
    <source>
        <dbReference type="EMBL" id="MCA9377257.1"/>
    </source>
</evidence>
<reference evidence="1" key="1">
    <citation type="submission" date="2020-04" db="EMBL/GenBank/DDBJ databases">
        <authorList>
            <person name="Zhang T."/>
        </authorList>
    </citation>
    <scope>NUCLEOTIDE SEQUENCE</scope>
    <source>
        <strain evidence="1">HKST-UBA17</strain>
    </source>
</reference>
<gene>
    <name evidence="1" type="ORF">KC685_05055</name>
</gene>
<dbReference type="AlphaFoldDB" id="A0A955I2F3"/>
<comment type="caution">
    <text evidence="1">The sequence shown here is derived from an EMBL/GenBank/DDBJ whole genome shotgun (WGS) entry which is preliminary data.</text>
</comment>
<organism evidence="1 2">
    <name type="scientific">Candidatus Dojkabacteria bacterium</name>
    <dbReference type="NCBI Taxonomy" id="2099670"/>
    <lineage>
        <taxon>Bacteria</taxon>
        <taxon>Candidatus Dojkabacteria</taxon>
    </lineage>
</organism>
<reference evidence="1" key="2">
    <citation type="journal article" date="2021" name="Microbiome">
        <title>Successional dynamics and alternative stable states in a saline activated sludge microbial community over 9 years.</title>
        <authorList>
            <person name="Wang Y."/>
            <person name="Ye J."/>
            <person name="Ju F."/>
            <person name="Liu L."/>
            <person name="Boyd J.A."/>
            <person name="Deng Y."/>
            <person name="Parks D.H."/>
            <person name="Jiang X."/>
            <person name="Yin X."/>
            <person name="Woodcroft B.J."/>
            <person name="Tyson G.W."/>
            <person name="Hugenholtz P."/>
            <person name="Polz M.F."/>
            <person name="Zhang T."/>
        </authorList>
    </citation>
    <scope>NUCLEOTIDE SEQUENCE</scope>
    <source>
        <strain evidence="1">HKST-UBA17</strain>
    </source>
</reference>
<sequence length="166" mass="19074">MDKINKLFAEVNVRLSELAILIDEIDVSEKVGEDYIIRPEFEMIVSQVNQVREFADQVTMKRVTGGSLDRLEDKIKDKLKEYFKSQAKQKKYEGGIMEMGYKVVERKEADETVPDEFMKVSKSLDTKKVNAYIKATKSDENPDGLLPQGVHVKTFEYITYKPVING</sequence>
<protein>
    <submittedName>
        <fullName evidence="1">Uncharacterized protein</fullName>
    </submittedName>
</protein>
<accession>A0A955I2F3</accession>
<dbReference type="EMBL" id="JAGQLN010000035">
    <property type="protein sequence ID" value="MCA9377257.1"/>
    <property type="molecule type" value="Genomic_DNA"/>
</dbReference>
<name>A0A955I2F3_9BACT</name>
<evidence type="ECO:0000313" key="2">
    <source>
        <dbReference type="Proteomes" id="UP000741282"/>
    </source>
</evidence>